<dbReference type="Proteomes" id="UP001186974">
    <property type="component" value="Unassembled WGS sequence"/>
</dbReference>
<proteinExistence type="predicted"/>
<keyword evidence="2" id="KW-1185">Reference proteome</keyword>
<comment type="caution">
    <text evidence="1">The sequence shown here is derived from an EMBL/GenBank/DDBJ whole genome shotgun (WGS) entry which is preliminary data.</text>
</comment>
<accession>A0ACC3DE72</accession>
<evidence type="ECO:0000313" key="1">
    <source>
        <dbReference type="EMBL" id="KAK3065919.1"/>
    </source>
</evidence>
<sequence>SVTKHPFPAISIPSPVNPGPNPLFPETFYSLYADQDIESVPRTDNIASSLIRENCIDTVNILDFNRVAAARILIDLDCYFAPDTFIKRATPFDKLKEMAGDKSMWKPEDIVVDAVFSQIFLLPSPEHKLVYYHSVITEMCKIAPAAIAPSLGRAIRFLFRHMDVMDMELSYRFMDWFGHHLSNFEFRWKWTEWLEDVKRQNLHPKKAFIIGALDKEIRLSFAKRIRETLPEQYHHLISEEKEKDTPDFKYNADTTPYAPEGREILQLLRKKAPESQIQEVIERIHTQAAEHGVSDPLIPSTDAYMTSICFIGSKSLSH</sequence>
<reference evidence="1" key="1">
    <citation type="submission" date="2024-09" db="EMBL/GenBank/DDBJ databases">
        <title>Black Yeasts Isolated from many extreme environments.</title>
        <authorList>
            <person name="Coleine C."/>
            <person name="Stajich J.E."/>
            <person name="Selbmann L."/>
        </authorList>
    </citation>
    <scope>NUCLEOTIDE SEQUENCE</scope>
    <source>
        <strain evidence="1">CCFEE 5737</strain>
    </source>
</reference>
<evidence type="ECO:0000313" key="2">
    <source>
        <dbReference type="Proteomes" id="UP001186974"/>
    </source>
</evidence>
<feature type="non-terminal residue" evidence="1">
    <location>
        <position position="318"/>
    </location>
</feature>
<feature type="non-terminal residue" evidence="1">
    <location>
        <position position="1"/>
    </location>
</feature>
<gene>
    <name evidence="1" type="ORF">LTS18_002241</name>
</gene>
<name>A0ACC3DE72_9PEZI</name>
<organism evidence="1 2">
    <name type="scientific">Coniosporium uncinatum</name>
    <dbReference type="NCBI Taxonomy" id="93489"/>
    <lineage>
        <taxon>Eukaryota</taxon>
        <taxon>Fungi</taxon>
        <taxon>Dikarya</taxon>
        <taxon>Ascomycota</taxon>
        <taxon>Pezizomycotina</taxon>
        <taxon>Dothideomycetes</taxon>
        <taxon>Dothideomycetes incertae sedis</taxon>
        <taxon>Coniosporium</taxon>
    </lineage>
</organism>
<protein>
    <submittedName>
        <fullName evidence="1">Uncharacterized protein</fullName>
    </submittedName>
</protein>
<dbReference type="EMBL" id="JAWDJW010006122">
    <property type="protein sequence ID" value="KAK3065919.1"/>
    <property type="molecule type" value="Genomic_DNA"/>
</dbReference>